<reference evidence="6 7" key="1">
    <citation type="submission" date="2017-12" db="EMBL/GenBank/DDBJ databases">
        <title>Anaerobic carbon monoxide metabolism by Pleomorphomonas carboxyditropha sp. nov., a new mesophilic hydrogenogenic carboxidotroph.</title>
        <authorList>
            <person name="Esquivel-Elizondo S."/>
            <person name="Krajmalnik-Brown R."/>
        </authorList>
    </citation>
    <scope>NUCLEOTIDE SEQUENCE [LARGE SCALE GENOMIC DNA]</scope>
    <source>
        <strain evidence="6 7">R5-392</strain>
    </source>
</reference>
<evidence type="ECO:0000313" key="6">
    <source>
        <dbReference type="EMBL" id="PKR89776.1"/>
    </source>
</evidence>
<feature type="domain" description="HTH tetR-type" evidence="5">
    <location>
        <begin position="6"/>
        <end position="66"/>
    </location>
</feature>
<dbReference type="Gene3D" id="1.10.357.10">
    <property type="entry name" value="Tetracycline Repressor, domain 2"/>
    <property type="match status" value="1"/>
</dbReference>
<gene>
    <name evidence="6" type="ORF">CXZ10_07710</name>
</gene>
<dbReference type="PROSITE" id="PS50977">
    <property type="entry name" value="HTH_TETR_2"/>
    <property type="match status" value="1"/>
</dbReference>
<dbReference type="InterPro" id="IPR036271">
    <property type="entry name" value="Tet_transcr_reg_TetR-rel_C_sf"/>
</dbReference>
<dbReference type="SUPFAM" id="SSF46689">
    <property type="entry name" value="Homeodomain-like"/>
    <property type="match status" value="1"/>
</dbReference>
<accession>A0A1I4UVX5</accession>
<feature type="DNA-binding region" description="H-T-H motif" evidence="4">
    <location>
        <begin position="29"/>
        <end position="48"/>
    </location>
</feature>
<dbReference type="GO" id="GO:0003677">
    <property type="term" value="F:DNA binding"/>
    <property type="evidence" value="ECO:0007669"/>
    <property type="project" value="UniProtKB-UniRule"/>
</dbReference>
<dbReference type="SUPFAM" id="SSF48498">
    <property type="entry name" value="Tetracyclin repressor-like, C-terminal domain"/>
    <property type="match status" value="1"/>
</dbReference>
<name>A0A1I4UVX5_9HYPH</name>
<keyword evidence="2 4" id="KW-0238">DNA-binding</keyword>
<dbReference type="AlphaFoldDB" id="A0A1I4UVX5"/>
<dbReference type="PANTHER" id="PTHR47506:SF1">
    <property type="entry name" value="HTH-TYPE TRANSCRIPTIONAL REGULATOR YJDC"/>
    <property type="match status" value="1"/>
</dbReference>
<dbReference type="InterPro" id="IPR009057">
    <property type="entry name" value="Homeodomain-like_sf"/>
</dbReference>
<comment type="caution">
    <text evidence="6">The sequence shown here is derived from an EMBL/GenBank/DDBJ whole genome shotgun (WGS) entry which is preliminary data.</text>
</comment>
<dbReference type="RefSeq" id="WP_101288577.1">
    <property type="nucleotide sequence ID" value="NZ_FOUQ01000009.1"/>
</dbReference>
<organism evidence="6 7">
    <name type="scientific">Pleomorphomonas diazotrophica</name>
    <dbReference type="NCBI Taxonomy" id="1166257"/>
    <lineage>
        <taxon>Bacteria</taxon>
        <taxon>Pseudomonadati</taxon>
        <taxon>Pseudomonadota</taxon>
        <taxon>Alphaproteobacteria</taxon>
        <taxon>Hyphomicrobiales</taxon>
        <taxon>Pleomorphomonadaceae</taxon>
        <taxon>Pleomorphomonas</taxon>
    </lineage>
</organism>
<evidence type="ECO:0000256" key="2">
    <source>
        <dbReference type="ARBA" id="ARBA00023125"/>
    </source>
</evidence>
<dbReference type="EMBL" id="PJNW01000004">
    <property type="protein sequence ID" value="PKR89776.1"/>
    <property type="molecule type" value="Genomic_DNA"/>
</dbReference>
<evidence type="ECO:0000256" key="1">
    <source>
        <dbReference type="ARBA" id="ARBA00023015"/>
    </source>
</evidence>
<keyword evidence="3" id="KW-0804">Transcription</keyword>
<evidence type="ECO:0000259" key="5">
    <source>
        <dbReference type="PROSITE" id="PS50977"/>
    </source>
</evidence>
<dbReference type="InterPro" id="IPR001647">
    <property type="entry name" value="HTH_TetR"/>
</dbReference>
<dbReference type="Gene3D" id="1.10.10.60">
    <property type="entry name" value="Homeodomain-like"/>
    <property type="match status" value="1"/>
</dbReference>
<proteinExistence type="predicted"/>
<dbReference type="Pfam" id="PF16925">
    <property type="entry name" value="TetR_C_13"/>
    <property type="match status" value="1"/>
</dbReference>
<dbReference type="PANTHER" id="PTHR47506">
    <property type="entry name" value="TRANSCRIPTIONAL REGULATORY PROTEIN"/>
    <property type="match status" value="1"/>
</dbReference>
<dbReference type="Proteomes" id="UP000233491">
    <property type="component" value="Unassembled WGS sequence"/>
</dbReference>
<dbReference type="Pfam" id="PF00440">
    <property type="entry name" value="TetR_N"/>
    <property type="match status" value="1"/>
</dbReference>
<keyword evidence="7" id="KW-1185">Reference proteome</keyword>
<dbReference type="InterPro" id="IPR011075">
    <property type="entry name" value="TetR_C"/>
</dbReference>
<protein>
    <submittedName>
        <fullName evidence="6">TetR/AcrR family transcriptional regulator</fullName>
    </submittedName>
</protein>
<evidence type="ECO:0000313" key="7">
    <source>
        <dbReference type="Proteomes" id="UP000233491"/>
    </source>
</evidence>
<dbReference type="OrthoDB" id="9795242at2"/>
<evidence type="ECO:0000256" key="4">
    <source>
        <dbReference type="PROSITE-ProRule" id="PRU00335"/>
    </source>
</evidence>
<keyword evidence="1" id="KW-0805">Transcription regulation</keyword>
<evidence type="ECO:0000256" key="3">
    <source>
        <dbReference type="ARBA" id="ARBA00023163"/>
    </source>
</evidence>
<sequence>MARPREFDRDAALKAAINVFWSKGFAATSTEDLVQAMGIGRQSFYNAFGDKRRLYLEALETYQRNATSCHLGRLTTPASPLDGLRDLLVGLIPDDDALRCMGCLGTGSIGEFGITDPEITDMWERIIKAFLVKVADRIREGQRLGEIDPQLDAEQAASLIGITMSGLQLAARGGGGAEELHALAALAVERFRAR</sequence>